<organism evidence="12 13">
    <name type="scientific">Rhodococcus pseudokoreensis</name>
    <dbReference type="NCBI Taxonomy" id="2811421"/>
    <lineage>
        <taxon>Bacteria</taxon>
        <taxon>Bacillati</taxon>
        <taxon>Actinomycetota</taxon>
        <taxon>Actinomycetes</taxon>
        <taxon>Mycobacteriales</taxon>
        <taxon>Nocardiaceae</taxon>
        <taxon>Rhodococcus</taxon>
    </lineage>
</organism>
<dbReference type="InterPro" id="IPR004107">
    <property type="entry name" value="Integrase_SAM-like_N"/>
</dbReference>
<keyword evidence="7" id="KW-0233">DNA recombination</keyword>
<evidence type="ECO:0000256" key="1">
    <source>
        <dbReference type="ARBA" id="ARBA00004496"/>
    </source>
</evidence>
<keyword evidence="3" id="KW-0132">Cell division</keyword>
<dbReference type="Gene3D" id="1.10.150.130">
    <property type="match status" value="1"/>
</dbReference>
<evidence type="ECO:0000256" key="2">
    <source>
        <dbReference type="ARBA" id="ARBA00022490"/>
    </source>
</evidence>
<dbReference type="PROSITE" id="PS51900">
    <property type="entry name" value="CB"/>
    <property type="match status" value="1"/>
</dbReference>
<evidence type="ECO:0000256" key="6">
    <source>
        <dbReference type="ARBA" id="ARBA00023125"/>
    </source>
</evidence>
<name>A0A974ZRA1_9NOCA</name>
<geneLocation type="plasmid" evidence="12 13">
    <name>unnamed5</name>
</geneLocation>
<evidence type="ECO:0000259" key="11">
    <source>
        <dbReference type="PROSITE" id="PS51900"/>
    </source>
</evidence>
<evidence type="ECO:0000313" key="12">
    <source>
        <dbReference type="EMBL" id="QSE87400.1"/>
    </source>
</evidence>
<keyword evidence="8" id="KW-0131">Cell cycle</keyword>
<dbReference type="InterPro" id="IPR010998">
    <property type="entry name" value="Integrase_recombinase_N"/>
</dbReference>
<keyword evidence="13" id="KW-1185">Reference proteome</keyword>
<dbReference type="Gene3D" id="1.10.443.10">
    <property type="entry name" value="Intergrase catalytic core"/>
    <property type="match status" value="1"/>
</dbReference>
<keyword evidence="12" id="KW-0614">Plasmid</keyword>
<dbReference type="InterPro" id="IPR002104">
    <property type="entry name" value="Integrase_catalytic"/>
</dbReference>
<dbReference type="PANTHER" id="PTHR30349">
    <property type="entry name" value="PHAGE INTEGRASE-RELATED"/>
    <property type="match status" value="1"/>
</dbReference>
<keyword evidence="2" id="KW-0963">Cytoplasm</keyword>
<keyword evidence="4" id="KW-0159">Chromosome partition</keyword>
<dbReference type="Proteomes" id="UP000662986">
    <property type="component" value="Plasmid unnamed5"/>
</dbReference>
<dbReference type="SUPFAM" id="SSF56349">
    <property type="entry name" value="DNA breaking-rejoining enzymes"/>
    <property type="match status" value="1"/>
</dbReference>
<dbReference type="EMBL" id="CP070614">
    <property type="protein sequence ID" value="QSE87400.1"/>
    <property type="molecule type" value="Genomic_DNA"/>
</dbReference>
<evidence type="ECO:0000256" key="9">
    <source>
        <dbReference type="PROSITE-ProRule" id="PRU01248"/>
    </source>
</evidence>
<feature type="domain" description="Tyr recombinase" evidence="10">
    <location>
        <begin position="120"/>
        <end position="307"/>
    </location>
</feature>
<comment type="subcellular location">
    <subcellularLocation>
        <location evidence="1">Cytoplasm</location>
    </subcellularLocation>
</comment>
<keyword evidence="5" id="KW-0229">DNA integration</keyword>
<dbReference type="InterPro" id="IPR044068">
    <property type="entry name" value="CB"/>
</dbReference>
<feature type="domain" description="Core-binding (CB)" evidence="11">
    <location>
        <begin position="3"/>
        <end position="96"/>
    </location>
</feature>
<reference evidence="12 13" key="1">
    <citation type="journal article" date="2021" name="Microbiol. Resour. Announc.">
        <title>Complete Genome Sequences of Two Rhodococcus sp. Strains with Large and Linear Chromosomes, Isolated from Apple Rhizosphere.</title>
        <authorList>
            <person name="Benning S."/>
            <person name="Brugnone N."/>
            <person name="Siani R."/>
            <person name="Kublik S."/>
            <person name="Schloter M."/>
            <person name="Rad V."/>
        </authorList>
    </citation>
    <scope>NUCLEOTIDE SEQUENCE [LARGE SCALE GENOMIC DNA]</scope>
    <source>
        <strain evidence="12 13">R79</strain>
    </source>
</reference>
<evidence type="ECO:0000256" key="3">
    <source>
        <dbReference type="ARBA" id="ARBA00022618"/>
    </source>
</evidence>
<dbReference type="PANTHER" id="PTHR30349:SF77">
    <property type="entry name" value="TYROSINE RECOMBINASE XERC"/>
    <property type="match status" value="1"/>
</dbReference>
<evidence type="ECO:0000256" key="4">
    <source>
        <dbReference type="ARBA" id="ARBA00022829"/>
    </source>
</evidence>
<dbReference type="SUPFAM" id="SSF47823">
    <property type="entry name" value="lambda integrase-like, N-terminal domain"/>
    <property type="match status" value="1"/>
</dbReference>
<accession>A0A974ZRA1</accession>
<evidence type="ECO:0000256" key="5">
    <source>
        <dbReference type="ARBA" id="ARBA00022908"/>
    </source>
</evidence>
<dbReference type="InterPro" id="IPR050090">
    <property type="entry name" value="Tyrosine_recombinase_XerCD"/>
</dbReference>
<dbReference type="Pfam" id="PF00589">
    <property type="entry name" value="Phage_integrase"/>
    <property type="match status" value="1"/>
</dbReference>
<evidence type="ECO:0000313" key="13">
    <source>
        <dbReference type="Proteomes" id="UP000662986"/>
    </source>
</evidence>
<dbReference type="Pfam" id="PF02899">
    <property type="entry name" value="Phage_int_SAM_1"/>
    <property type="match status" value="1"/>
</dbReference>
<dbReference type="RefSeq" id="WP_206004090.1">
    <property type="nucleotide sequence ID" value="NZ_CP070614.1"/>
</dbReference>
<evidence type="ECO:0000256" key="7">
    <source>
        <dbReference type="ARBA" id="ARBA00023172"/>
    </source>
</evidence>
<dbReference type="PROSITE" id="PS51898">
    <property type="entry name" value="TYR_RECOMBINASE"/>
    <property type="match status" value="1"/>
</dbReference>
<gene>
    <name evidence="12" type="ORF">JWS13_01820</name>
</gene>
<evidence type="ECO:0000256" key="8">
    <source>
        <dbReference type="ARBA" id="ARBA00023306"/>
    </source>
</evidence>
<protein>
    <submittedName>
        <fullName evidence="12">Tyrosine-type recombinase/integrase</fullName>
    </submittedName>
</protein>
<evidence type="ECO:0000259" key="10">
    <source>
        <dbReference type="PROSITE" id="PS51898"/>
    </source>
</evidence>
<dbReference type="InterPro" id="IPR011010">
    <property type="entry name" value="DNA_brk_join_enz"/>
</dbReference>
<sequence length="334" mass="37499">MATDFAVFLRRFLTAHLAGLRGCSPHTIASYRDAFKLLICYFRDERSIPPDKLTLELIDAAAIAGFLTWLRTSRHNTASTSNQRLAAIDSFFTWMQSEDPARMACSQDILAIPAMKHDRPALAHLSVEQTRQLLALPDRSTRTGRRDATLLATLYDTAARVQELADLTVRDIRVDHPAMAALTGKGRKTRHVPLDANTTALLSAYLTERQLDRPGRDEHPVFFNQHRHKLSRGGIAWIIGKYQARATDAALANAHLSPHILRHSRAMHLYDAGVPLPYIRDILGHVDLSTTEIYARASTEAKRKALEAVYPDVVTADLTEWNQDPDLLRWLANL</sequence>
<reference evidence="12 13" key="2">
    <citation type="journal article" date="2022" name="Arch. Microbiol.">
        <title>Rhodococcus pseudokoreensis sp. nov. isolated from the rhizosphere of young M26 apple rootstocks.</title>
        <authorList>
            <person name="Kampfer P."/>
            <person name="Glaeser S.P."/>
            <person name="Blom J."/>
            <person name="Wolf J."/>
            <person name="Benning S."/>
            <person name="Schloter M."/>
            <person name="Neumann-Schaal M."/>
        </authorList>
    </citation>
    <scope>NUCLEOTIDE SEQUENCE [LARGE SCALE GENOMIC DNA]</scope>
    <source>
        <strain evidence="12 13">R79</strain>
    </source>
</reference>
<proteinExistence type="predicted"/>
<dbReference type="InterPro" id="IPR013762">
    <property type="entry name" value="Integrase-like_cat_sf"/>
</dbReference>
<keyword evidence="6 9" id="KW-0238">DNA-binding</keyword>